<dbReference type="AlphaFoldDB" id="A0A2S9GTV8"/>
<dbReference type="EMBL" id="PUGF01000028">
    <property type="protein sequence ID" value="PRC91144.1"/>
    <property type="molecule type" value="Genomic_DNA"/>
</dbReference>
<dbReference type="Pfam" id="PF08668">
    <property type="entry name" value="HDOD"/>
    <property type="match status" value="1"/>
</dbReference>
<evidence type="ECO:0000259" key="1">
    <source>
        <dbReference type="PROSITE" id="PS51833"/>
    </source>
</evidence>
<dbReference type="PROSITE" id="PS51833">
    <property type="entry name" value="HDOD"/>
    <property type="match status" value="1"/>
</dbReference>
<dbReference type="Proteomes" id="UP000237839">
    <property type="component" value="Unassembled WGS sequence"/>
</dbReference>
<comment type="caution">
    <text evidence="2">The sequence shown here is derived from an EMBL/GenBank/DDBJ whole genome shotgun (WGS) entry which is preliminary data.</text>
</comment>
<evidence type="ECO:0000313" key="2">
    <source>
        <dbReference type="EMBL" id="PRC91144.1"/>
    </source>
</evidence>
<dbReference type="Gene3D" id="1.10.3210.10">
    <property type="entry name" value="Hypothetical protein af1432"/>
    <property type="match status" value="1"/>
</dbReference>
<protein>
    <submittedName>
        <fullName evidence="2">HDOD domain</fullName>
    </submittedName>
</protein>
<dbReference type="PANTHER" id="PTHR33525:SF3">
    <property type="entry name" value="RIBONUCLEASE Y"/>
    <property type="match status" value="1"/>
</dbReference>
<reference evidence="2 3" key="1">
    <citation type="submission" date="2018-02" db="EMBL/GenBank/DDBJ databases">
        <title>Solimicrobium silvestre gen. nov., sp. nov., isolated from alpine forest soil.</title>
        <authorList>
            <person name="Margesin R."/>
            <person name="Albuquerque L."/>
            <person name="Zhang D.-C."/>
            <person name="Froufe H.J.C."/>
            <person name="Severino R."/>
            <person name="Roxo I."/>
            <person name="Egas C."/>
            <person name="Da Costa M.S."/>
        </authorList>
    </citation>
    <scope>NUCLEOTIDE SEQUENCE [LARGE SCALE GENOMIC DNA]</scope>
    <source>
        <strain evidence="2 3">S20-91</strain>
    </source>
</reference>
<name>A0A2S9GTV8_9BURK</name>
<dbReference type="CDD" id="cd00077">
    <property type="entry name" value="HDc"/>
    <property type="match status" value="1"/>
</dbReference>
<accession>A0A2S9GTV8</accession>
<dbReference type="InterPro" id="IPR003607">
    <property type="entry name" value="HD/PDEase_dom"/>
</dbReference>
<keyword evidence="3" id="KW-1185">Reference proteome</keyword>
<dbReference type="SUPFAM" id="SSF109604">
    <property type="entry name" value="HD-domain/PDEase-like"/>
    <property type="match status" value="1"/>
</dbReference>
<feature type="domain" description="HDOD" evidence="1">
    <location>
        <begin position="21"/>
        <end position="208"/>
    </location>
</feature>
<sequence length="278" mass="30082">MDRLEAFRSIAAQASRGEISFSANINATLKIKQLLDDPDAHLASATKLVLADPLFSARAVAVANSVAYNRTDTKITNVTTAVMRLGFATLRSLAMSLIVRQMNDGFSNPVIRKKSAELWEHTARVAALAQVIARRMTKVDPDAALFAGIVHEVGGFYLLSRAEEFPGLLDGELEGWMEYGEKIIGRGVLKALEIPETICEAIEQVWVGVGAQPPVTLGDVLTLANDLAGTFSPLQSPTELAIRDTDSQFDFRIGDETLTSIIEDAAEQIESLRVALLG</sequence>
<dbReference type="InterPro" id="IPR013976">
    <property type="entry name" value="HDOD"/>
</dbReference>
<dbReference type="PANTHER" id="PTHR33525">
    <property type="match status" value="1"/>
</dbReference>
<proteinExistence type="predicted"/>
<dbReference type="InterPro" id="IPR052340">
    <property type="entry name" value="RNase_Y/CdgJ"/>
</dbReference>
<evidence type="ECO:0000313" key="3">
    <source>
        <dbReference type="Proteomes" id="UP000237839"/>
    </source>
</evidence>
<dbReference type="OrthoDB" id="9797768at2"/>
<organism evidence="2 3">
    <name type="scientific">Solimicrobium silvestre</name>
    <dbReference type="NCBI Taxonomy" id="2099400"/>
    <lineage>
        <taxon>Bacteria</taxon>
        <taxon>Pseudomonadati</taxon>
        <taxon>Pseudomonadota</taxon>
        <taxon>Betaproteobacteria</taxon>
        <taxon>Burkholderiales</taxon>
        <taxon>Oxalobacteraceae</taxon>
        <taxon>Solimicrobium</taxon>
    </lineage>
</organism>
<gene>
    <name evidence="2" type="ORF">S2091_4145</name>
</gene>
<dbReference type="RefSeq" id="WP_105533878.1">
    <property type="nucleotide sequence ID" value="NZ_PUGF01000028.1"/>
</dbReference>